<keyword evidence="1" id="KW-0805">Transcription regulation</keyword>
<evidence type="ECO:0000256" key="2">
    <source>
        <dbReference type="ARBA" id="ARBA00023125"/>
    </source>
</evidence>
<evidence type="ECO:0000259" key="4">
    <source>
        <dbReference type="PROSITE" id="PS51077"/>
    </source>
</evidence>
<dbReference type="SMART" id="SM00346">
    <property type="entry name" value="HTH_ICLR"/>
    <property type="match status" value="1"/>
</dbReference>
<proteinExistence type="predicted"/>
<dbReference type="PANTHER" id="PTHR30136:SF35">
    <property type="entry name" value="HTH-TYPE TRANSCRIPTIONAL REGULATOR RV1719"/>
    <property type="match status" value="1"/>
</dbReference>
<dbReference type="AlphaFoldDB" id="A0A438B8N7"/>
<dbReference type="EMBL" id="RKLP01000013">
    <property type="protein sequence ID" value="RVW07299.1"/>
    <property type="molecule type" value="Genomic_DNA"/>
</dbReference>
<gene>
    <name evidence="6" type="ORF">EGT67_22400</name>
</gene>
<keyword evidence="7" id="KW-1185">Reference proteome</keyword>
<dbReference type="PANTHER" id="PTHR30136">
    <property type="entry name" value="HELIX-TURN-HELIX TRANSCRIPTIONAL REGULATOR, ICLR FAMILY"/>
    <property type="match status" value="1"/>
</dbReference>
<sequence>MDRDKGGSGSPPTDRVVAVIELLAGRETPCTIAEIADALHLSRSTVGAVLGALDTHGWVQRGADLRYRLGSRLAGVSEAARAAMGAPPGLDDALARLAAQVDCGAALGVVSATELTFVAVDAGRGRLPAGIAAGARLPLRAPAGAAVIAFADEARQRRWLGTLPRDAQAETAAVLEQIRATGVGVWGIGAADPGTLDVLADVVELLAVDPSQHTLRARVLALLAGISGRPYGARDLDSNDALPISYLVAPVFDSGGRAVWELQIGPLRSAVTPEERARYIEHLTRTARELDARTGENT</sequence>
<dbReference type="GO" id="GO:0045892">
    <property type="term" value="P:negative regulation of DNA-templated transcription"/>
    <property type="evidence" value="ECO:0007669"/>
    <property type="project" value="TreeGrafter"/>
</dbReference>
<keyword evidence="2" id="KW-0238">DNA-binding</keyword>
<dbReference type="InterPro" id="IPR014757">
    <property type="entry name" value="Tscrpt_reg_IclR_C"/>
</dbReference>
<dbReference type="InterPro" id="IPR036388">
    <property type="entry name" value="WH-like_DNA-bd_sf"/>
</dbReference>
<evidence type="ECO:0000313" key="6">
    <source>
        <dbReference type="EMBL" id="RVW07299.1"/>
    </source>
</evidence>
<protein>
    <submittedName>
        <fullName evidence="6">IclR family transcriptional regulator</fullName>
    </submittedName>
</protein>
<evidence type="ECO:0000313" key="7">
    <source>
        <dbReference type="Proteomes" id="UP000286208"/>
    </source>
</evidence>
<name>A0A438B8N7_9NOCA</name>
<dbReference type="GO" id="GO:0003677">
    <property type="term" value="F:DNA binding"/>
    <property type="evidence" value="ECO:0007669"/>
    <property type="project" value="UniProtKB-KW"/>
</dbReference>
<accession>A0A438B8N7</accession>
<dbReference type="InterPro" id="IPR036390">
    <property type="entry name" value="WH_DNA-bd_sf"/>
</dbReference>
<feature type="domain" description="IclR-ED" evidence="5">
    <location>
        <begin position="72"/>
        <end position="296"/>
    </location>
</feature>
<reference evidence="6 7" key="1">
    <citation type="submission" date="2018-11" db="EMBL/GenBank/DDBJ databases">
        <title>Rhodococcus spongicola sp. nov. and Rhodococcus xishaensis sp. nov. from marine sponges.</title>
        <authorList>
            <person name="Li L."/>
            <person name="Lin H.W."/>
        </authorList>
    </citation>
    <scope>NUCLEOTIDE SEQUENCE [LARGE SCALE GENOMIC DNA]</scope>
    <source>
        <strain evidence="6 7">CCTCC AB2014297</strain>
    </source>
</reference>
<dbReference type="Proteomes" id="UP000286208">
    <property type="component" value="Unassembled WGS sequence"/>
</dbReference>
<evidence type="ECO:0000256" key="3">
    <source>
        <dbReference type="ARBA" id="ARBA00023163"/>
    </source>
</evidence>
<dbReference type="Pfam" id="PF09339">
    <property type="entry name" value="HTH_IclR"/>
    <property type="match status" value="1"/>
</dbReference>
<dbReference type="InterPro" id="IPR005471">
    <property type="entry name" value="Tscrpt_reg_IclR_N"/>
</dbReference>
<dbReference type="RefSeq" id="WP_127918299.1">
    <property type="nucleotide sequence ID" value="NZ_RKLP01000013.1"/>
</dbReference>
<dbReference type="OrthoDB" id="4524640at2"/>
<dbReference type="Gene3D" id="3.30.450.40">
    <property type="match status" value="1"/>
</dbReference>
<organism evidence="6 7">
    <name type="scientific">Prescottella agglutinans</name>
    <dbReference type="NCBI Taxonomy" id="1644129"/>
    <lineage>
        <taxon>Bacteria</taxon>
        <taxon>Bacillati</taxon>
        <taxon>Actinomycetota</taxon>
        <taxon>Actinomycetes</taxon>
        <taxon>Mycobacteriales</taxon>
        <taxon>Nocardiaceae</taxon>
        <taxon>Prescottella</taxon>
    </lineage>
</organism>
<dbReference type="InterPro" id="IPR050707">
    <property type="entry name" value="HTH_MetabolicPath_Reg"/>
</dbReference>
<dbReference type="PROSITE" id="PS51077">
    <property type="entry name" value="HTH_ICLR"/>
    <property type="match status" value="1"/>
</dbReference>
<dbReference type="Gene3D" id="1.10.10.10">
    <property type="entry name" value="Winged helix-like DNA-binding domain superfamily/Winged helix DNA-binding domain"/>
    <property type="match status" value="1"/>
</dbReference>
<feature type="domain" description="HTH iclR-type" evidence="4">
    <location>
        <begin position="10"/>
        <end position="71"/>
    </location>
</feature>
<dbReference type="PROSITE" id="PS51078">
    <property type="entry name" value="ICLR_ED"/>
    <property type="match status" value="1"/>
</dbReference>
<dbReference type="InterPro" id="IPR029016">
    <property type="entry name" value="GAF-like_dom_sf"/>
</dbReference>
<dbReference type="SUPFAM" id="SSF55781">
    <property type="entry name" value="GAF domain-like"/>
    <property type="match status" value="2"/>
</dbReference>
<comment type="caution">
    <text evidence="6">The sequence shown here is derived from an EMBL/GenBank/DDBJ whole genome shotgun (WGS) entry which is preliminary data.</text>
</comment>
<keyword evidence="3" id="KW-0804">Transcription</keyword>
<dbReference type="SUPFAM" id="SSF46785">
    <property type="entry name" value="Winged helix' DNA-binding domain"/>
    <property type="match status" value="1"/>
</dbReference>
<dbReference type="GO" id="GO:0003700">
    <property type="term" value="F:DNA-binding transcription factor activity"/>
    <property type="evidence" value="ECO:0007669"/>
    <property type="project" value="TreeGrafter"/>
</dbReference>
<evidence type="ECO:0000256" key="1">
    <source>
        <dbReference type="ARBA" id="ARBA00023015"/>
    </source>
</evidence>
<evidence type="ECO:0000259" key="5">
    <source>
        <dbReference type="PROSITE" id="PS51078"/>
    </source>
</evidence>